<dbReference type="Proteomes" id="UP000030416">
    <property type="component" value="Unassembled WGS sequence"/>
</dbReference>
<feature type="transmembrane region" description="Helical" evidence="8">
    <location>
        <begin position="86"/>
        <end position="107"/>
    </location>
</feature>
<evidence type="ECO:0000256" key="5">
    <source>
        <dbReference type="ARBA" id="ARBA00022692"/>
    </source>
</evidence>
<keyword evidence="4" id="KW-0309">Germination</keyword>
<evidence type="ECO:0000256" key="6">
    <source>
        <dbReference type="ARBA" id="ARBA00022989"/>
    </source>
</evidence>
<dbReference type="Pfam" id="PF03845">
    <property type="entry name" value="Spore_permease"/>
    <property type="match status" value="1"/>
</dbReference>
<sequence length="368" mass="41614">MMQNVKINSYQFLILVVLFTIGTSILIVPSVLAAGAKQDAWIVAILGTLMGLFVIWLLSIIAQWFPHLTIIQINEKILGKWLGKAVSFLFVFMSFIYTSSLLSYSGTFLNTHIMPNTPMVALNVLMAIIIVMGVHLGLETIARSAEIFILFFFVLFFLLVLLISPEIKFENVQPVFEAGTKTIFQSTFPFIEVTSVNAIVLLMIFPVFVNNIKQAKKSFFIGYLIGGLVIIIITFLSVSVLGFYNTSTRLYPSYELAKRINIGNFIQRIEEFMAGLWIITLYFKATIYFYASVFGLAQILNLKGYRPLIIPLGIICLVLSLVVYPNVVYQQNWNRTTGIYFSFTIGVFLPLLLVIVYAIRKKQLKKVP</sequence>
<name>A0A0A3I5I4_9BACL</name>
<keyword evidence="6 8" id="KW-1133">Transmembrane helix</keyword>
<feature type="transmembrane region" description="Helical" evidence="8">
    <location>
        <begin position="12"/>
        <end position="34"/>
    </location>
</feature>
<dbReference type="eggNOG" id="COG0531">
    <property type="taxonomic scope" value="Bacteria"/>
</dbReference>
<feature type="transmembrane region" description="Helical" evidence="8">
    <location>
        <begin position="145"/>
        <end position="163"/>
    </location>
</feature>
<feature type="transmembrane region" description="Helical" evidence="8">
    <location>
        <begin position="274"/>
        <end position="296"/>
    </location>
</feature>
<dbReference type="STRING" id="1384049.CD29_03715"/>
<evidence type="ECO:0000256" key="8">
    <source>
        <dbReference type="SAM" id="Phobius"/>
    </source>
</evidence>
<dbReference type="InterPro" id="IPR004761">
    <property type="entry name" value="Spore_GerAB"/>
</dbReference>
<dbReference type="AlphaFoldDB" id="A0A0A3I5I4"/>
<evidence type="ECO:0000313" key="9">
    <source>
        <dbReference type="EMBL" id="KGR80066.1"/>
    </source>
</evidence>
<organism evidence="9 10">
    <name type="scientific">Ureibacillus manganicus DSM 26584</name>
    <dbReference type="NCBI Taxonomy" id="1384049"/>
    <lineage>
        <taxon>Bacteria</taxon>
        <taxon>Bacillati</taxon>
        <taxon>Bacillota</taxon>
        <taxon>Bacilli</taxon>
        <taxon>Bacillales</taxon>
        <taxon>Caryophanaceae</taxon>
        <taxon>Ureibacillus</taxon>
    </lineage>
</organism>
<dbReference type="NCBIfam" id="TIGR00912">
    <property type="entry name" value="2A0309"/>
    <property type="match status" value="1"/>
</dbReference>
<feature type="transmembrane region" description="Helical" evidence="8">
    <location>
        <begin position="339"/>
        <end position="359"/>
    </location>
</feature>
<evidence type="ECO:0000256" key="4">
    <source>
        <dbReference type="ARBA" id="ARBA00022544"/>
    </source>
</evidence>
<comment type="similarity">
    <text evidence="2">Belongs to the amino acid-polyamine-organocation (APC) superfamily. Spore germination protein (SGP) (TC 2.A.3.9) family.</text>
</comment>
<dbReference type="EMBL" id="JPVN01000003">
    <property type="protein sequence ID" value="KGR80066.1"/>
    <property type="molecule type" value="Genomic_DNA"/>
</dbReference>
<keyword evidence="3" id="KW-0813">Transport</keyword>
<proteinExistence type="inferred from homology"/>
<evidence type="ECO:0000256" key="1">
    <source>
        <dbReference type="ARBA" id="ARBA00004141"/>
    </source>
</evidence>
<protein>
    <submittedName>
        <fullName evidence="9">Spore gernimation protein</fullName>
    </submittedName>
</protein>
<dbReference type="PANTHER" id="PTHR34975">
    <property type="entry name" value="SPORE GERMINATION PROTEIN A2"/>
    <property type="match status" value="1"/>
</dbReference>
<dbReference type="OrthoDB" id="2078716at2"/>
<accession>A0A0A3I5I4</accession>
<feature type="transmembrane region" description="Helical" evidence="8">
    <location>
        <begin position="220"/>
        <end position="244"/>
    </location>
</feature>
<dbReference type="GO" id="GO:0009847">
    <property type="term" value="P:spore germination"/>
    <property type="evidence" value="ECO:0007669"/>
    <property type="project" value="InterPro"/>
</dbReference>
<dbReference type="PANTHER" id="PTHR34975:SF2">
    <property type="entry name" value="SPORE GERMINATION PROTEIN A2"/>
    <property type="match status" value="1"/>
</dbReference>
<feature type="transmembrane region" description="Helical" evidence="8">
    <location>
        <begin position="40"/>
        <end position="65"/>
    </location>
</feature>
<feature type="transmembrane region" description="Helical" evidence="8">
    <location>
        <begin position="183"/>
        <end position="208"/>
    </location>
</feature>
<dbReference type="GO" id="GO:0016020">
    <property type="term" value="C:membrane"/>
    <property type="evidence" value="ECO:0007669"/>
    <property type="project" value="UniProtKB-SubCell"/>
</dbReference>
<comment type="subcellular location">
    <subcellularLocation>
        <location evidence="1">Membrane</location>
        <topology evidence="1">Multi-pass membrane protein</topology>
    </subcellularLocation>
</comment>
<keyword evidence="5 8" id="KW-0812">Transmembrane</keyword>
<feature type="transmembrane region" description="Helical" evidence="8">
    <location>
        <begin position="119"/>
        <end position="138"/>
    </location>
</feature>
<evidence type="ECO:0000256" key="7">
    <source>
        <dbReference type="ARBA" id="ARBA00023136"/>
    </source>
</evidence>
<reference evidence="9 10" key="1">
    <citation type="submission" date="2014-02" db="EMBL/GenBank/DDBJ databases">
        <title>Draft genome sequence of Lysinibacillus manganicus DSM 26584T.</title>
        <authorList>
            <person name="Zhang F."/>
            <person name="Wang G."/>
            <person name="Zhang L."/>
        </authorList>
    </citation>
    <scope>NUCLEOTIDE SEQUENCE [LARGE SCALE GENOMIC DNA]</scope>
    <source>
        <strain evidence="9 10">DSM 26584</strain>
    </source>
</reference>
<evidence type="ECO:0000313" key="10">
    <source>
        <dbReference type="Proteomes" id="UP000030416"/>
    </source>
</evidence>
<keyword evidence="7 8" id="KW-0472">Membrane</keyword>
<keyword evidence="10" id="KW-1185">Reference proteome</keyword>
<feature type="transmembrane region" description="Helical" evidence="8">
    <location>
        <begin position="308"/>
        <end position="327"/>
    </location>
</feature>
<gene>
    <name evidence="9" type="ORF">CD29_03715</name>
</gene>
<evidence type="ECO:0000256" key="2">
    <source>
        <dbReference type="ARBA" id="ARBA00007998"/>
    </source>
</evidence>
<comment type="caution">
    <text evidence="9">The sequence shown here is derived from an EMBL/GenBank/DDBJ whole genome shotgun (WGS) entry which is preliminary data.</text>
</comment>
<evidence type="ECO:0000256" key="3">
    <source>
        <dbReference type="ARBA" id="ARBA00022448"/>
    </source>
</evidence>